<dbReference type="Proteomes" id="UP000056453">
    <property type="component" value="Unassembled WGS sequence"/>
</dbReference>
<keyword evidence="7" id="KW-0804">Transcription</keyword>
<evidence type="ECO:0000256" key="6">
    <source>
        <dbReference type="ARBA" id="ARBA00023159"/>
    </source>
</evidence>
<protein>
    <recommendedName>
        <fullName evidence="11">Flagellar transcriptional regulator FlhD</fullName>
    </recommendedName>
</protein>
<dbReference type="InterPro" id="IPR023559">
    <property type="entry name" value="Flagellar_FlhD"/>
</dbReference>
<dbReference type="AlphaFoldDB" id="A0AAW3MT53"/>
<comment type="caution">
    <text evidence="9">The sequence shown here is derived from an EMBL/GenBank/DDBJ whole genome shotgun (WGS) entry which is preliminary data.</text>
</comment>
<evidence type="ECO:0000256" key="1">
    <source>
        <dbReference type="ARBA" id="ARBA00022490"/>
    </source>
</evidence>
<dbReference type="Gene3D" id="1.10.4000.10">
    <property type="entry name" value="Flagellar transcriptional activator FlhD"/>
    <property type="match status" value="1"/>
</dbReference>
<evidence type="ECO:0000256" key="5">
    <source>
        <dbReference type="ARBA" id="ARBA00023157"/>
    </source>
</evidence>
<dbReference type="GO" id="GO:0003677">
    <property type="term" value="F:DNA binding"/>
    <property type="evidence" value="ECO:0007669"/>
    <property type="project" value="UniProtKB-KW"/>
</dbReference>
<evidence type="ECO:0000256" key="7">
    <source>
        <dbReference type="ARBA" id="ARBA00023163"/>
    </source>
</evidence>
<sequence length="100" mass="11102">MPRNNDTLDAILELNVMYLQFARKRLKENLQTATSLLSMSAEVAEVVASLTDAQLLRLARSNMILCRLKWDDHTILSGLAEKVSKELLSAGRVECEAALA</sequence>
<keyword evidence="2" id="KW-1005">Bacterial flagellum biogenesis</keyword>
<evidence type="ECO:0000256" key="8">
    <source>
        <dbReference type="ARBA" id="ARBA00025431"/>
    </source>
</evidence>
<keyword evidence="10" id="KW-1185">Reference proteome</keyword>
<keyword evidence="5" id="KW-1015">Disulfide bond</keyword>
<evidence type="ECO:0000313" key="9">
    <source>
        <dbReference type="EMBL" id="KVP97777.1"/>
    </source>
</evidence>
<dbReference type="GO" id="GO:0044780">
    <property type="term" value="P:bacterial-type flagellum assembly"/>
    <property type="evidence" value="ECO:0007669"/>
    <property type="project" value="InterPro"/>
</dbReference>
<keyword evidence="4" id="KW-0238">DNA-binding</keyword>
<keyword evidence="1" id="KW-0963">Cytoplasm</keyword>
<evidence type="ECO:0008006" key="11">
    <source>
        <dbReference type="Google" id="ProtNLM"/>
    </source>
</evidence>
<evidence type="ECO:0000256" key="3">
    <source>
        <dbReference type="ARBA" id="ARBA00023015"/>
    </source>
</evidence>
<keyword evidence="6" id="KW-0010">Activator</keyword>
<organism evidence="9 10">
    <name type="scientific">Burkholderia ubonensis</name>
    <dbReference type="NCBI Taxonomy" id="101571"/>
    <lineage>
        <taxon>Bacteria</taxon>
        <taxon>Pseudomonadati</taxon>
        <taxon>Pseudomonadota</taxon>
        <taxon>Betaproteobacteria</taxon>
        <taxon>Burkholderiales</taxon>
        <taxon>Burkholderiaceae</taxon>
        <taxon>Burkholderia</taxon>
        <taxon>Burkholderia cepacia complex</taxon>
    </lineage>
</organism>
<reference evidence="9 10" key="1">
    <citation type="submission" date="2015-11" db="EMBL/GenBank/DDBJ databases">
        <title>Expanding the genomic diversity of Burkholderia species for the development of highly accurate diagnostics.</title>
        <authorList>
            <person name="Sahl J."/>
            <person name="Keim P."/>
            <person name="Wagner D."/>
        </authorList>
    </citation>
    <scope>NUCLEOTIDE SEQUENCE [LARGE SCALE GENOMIC DNA]</scope>
    <source>
        <strain evidence="9 10">MSMB1808WGS</strain>
    </source>
</reference>
<evidence type="ECO:0000313" key="10">
    <source>
        <dbReference type="Proteomes" id="UP000056453"/>
    </source>
</evidence>
<dbReference type="RefSeq" id="WP_059928232.1">
    <property type="nucleotide sequence ID" value="NZ_LPGQ01000069.1"/>
</dbReference>
<evidence type="ECO:0000256" key="4">
    <source>
        <dbReference type="ARBA" id="ARBA00023125"/>
    </source>
</evidence>
<keyword evidence="3" id="KW-0805">Transcription regulation</keyword>
<dbReference type="SUPFAM" id="SSF63592">
    <property type="entry name" value="Flagellar transcriptional activator FlhD"/>
    <property type="match status" value="1"/>
</dbReference>
<dbReference type="Pfam" id="PF05247">
    <property type="entry name" value="FlhD"/>
    <property type="match status" value="1"/>
</dbReference>
<gene>
    <name evidence="9" type="ORF">WJ96_04200</name>
</gene>
<name>A0AAW3MT53_9BURK</name>
<dbReference type="EMBL" id="LPBJ01000047">
    <property type="protein sequence ID" value="KVP97777.1"/>
    <property type="molecule type" value="Genomic_DNA"/>
</dbReference>
<dbReference type="InterPro" id="IPR036194">
    <property type="entry name" value="FlhD_sf"/>
</dbReference>
<comment type="function">
    <text evidence="8">Functions in complex with FlhC as a master transcriptional regulator that regulates transcription of several flagellar and non-flagellar operons by binding to their promoter region. Activates expression of class 2 flagellar genes, including fliA, which is a flagellum-specific sigma factor that turns on the class 3 genes. Also regulates genes whose products function in a variety of physiological pathways.</text>
</comment>
<evidence type="ECO:0000256" key="2">
    <source>
        <dbReference type="ARBA" id="ARBA00022795"/>
    </source>
</evidence>
<dbReference type="GO" id="GO:0045893">
    <property type="term" value="P:positive regulation of DNA-templated transcription"/>
    <property type="evidence" value="ECO:0007669"/>
    <property type="project" value="InterPro"/>
</dbReference>
<accession>A0AAW3MT53</accession>
<proteinExistence type="predicted"/>